<dbReference type="SMART" id="SM00271">
    <property type="entry name" value="DnaJ"/>
    <property type="match status" value="1"/>
</dbReference>
<reference evidence="2 3" key="1">
    <citation type="journal article" date="2021" name="DNA Res.">
        <title>Genome analysis of Candida subhashii reveals its hybrid nature and dual mitochondrial genome conformations.</title>
        <authorList>
            <person name="Mixao V."/>
            <person name="Hegedusova E."/>
            <person name="Saus E."/>
            <person name="Pryszcz L.P."/>
            <person name="Cillingova A."/>
            <person name="Nosek J."/>
            <person name="Gabaldon T."/>
        </authorList>
    </citation>
    <scope>NUCLEOTIDE SEQUENCE [LARGE SCALE GENOMIC DNA]</scope>
    <source>
        <strain evidence="2 3">CBS 10753</strain>
    </source>
</reference>
<dbReference type="Pfam" id="PF00226">
    <property type="entry name" value="DnaJ"/>
    <property type="match status" value="1"/>
</dbReference>
<gene>
    <name evidence="2" type="ORF">J8A68_001139</name>
</gene>
<dbReference type="RefSeq" id="XP_049265683.1">
    <property type="nucleotide sequence ID" value="XM_049404761.1"/>
</dbReference>
<evidence type="ECO:0000259" key="1">
    <source>
        <dbReference type="PROSITE" id="PS50076"/>
    </source>
</evidence>
<name>A0A8J5QIT6_9ASCO</name>
<comment type="caution">
    <text evidence="2">The sequence shown here is derived from an EMBL/GenBank/DDBJ whole genome shotgun (WGS) entry which is preliminary data.</text>
</comment>
<sequence>MFKVSCCTLRCIQHQTPKNISLFIPRATTSITSIAHYATAANEDPELDHHKRLDIHPWPKTKDPTPYEIFNLGEQDKKLSTKELKKILKKTYLAYVKLYHPDTSLVIHHKGKPLSSEEKKKRFELVQKAYDILKDPRRRIAYERYQTTSWEQQTRMPDPADGFSKEHFEAYRRANAFRGKYSFENNEEFWRAATWEDYYRARYKRPAPTVEELEKNKYKILYGVLAVGAIAFALQISRAVDRVNERLLDQQKLNLKTMRALNESYDNYGMGEKEADRVRRFIAARRANLVGKFDATISEFSTPQEEDRHALVQYAKKKVKKWDDEDAYGLQPSVLPLSEPAEISN</sequence>
<dbReference type="PROSITE" id="PS50076">
    <property type="entry name" value="DNAJ_2"/>
    <property type="match status" value="1"/>
</dbReference>
<proteinExistence type="predicted"/>
<dbReference type="GeneID" id="73467940"/>
<keyword evidence="3" id="KW-1185">Reference proteome</keyword>
<dbReference type="EMBL" id="JAGSYN010000050">
    <property type="protein sequence ID" value="KAG7665451.1"/>
    <property type="molecule type" value="Genomic_DNA"/>
</dbReference>
<dbReference type="PROSITE" id="PS00636">
    <property type="entry name" value="DNAJ_1"/>
    <property type="match status" value="1"/>
</dbReference>
<dbReference type="InterPro" id="IPR001623">
    <property type="entry name" value="DnaJ_domain"/>
</dbReference>
<organism evidence="2 3">
    <name type="scientific">[Candida] subhashii</name>
    <dbReference type="NCBI Taxonomy" id="561895"/>
    <lineage>
        <taxon>Eukaryota</taxon>
        <taxon>Fungi</taxon>
        <taxon>Dikarya</taxon>
        <taxon>Ascomycota</taxon>
        <taxon>Saccharomycotina</taxon>
        <taxon>Pichiomycetes</taxon>
        <taxon>Debaryomycetaceae</taxon>
        <taxon>Spathaspora</taxon>
    </lineage>
</organism>
<evidence type="ECO:0000313" key="3">
    <source>
        <dbReference type="Proteomes" id="UP000694255"/>
    </source>
</evidence>
<dbReference type="CDD" id="cd06257">
    <property type="entry name" value="DnaJ"/>
    <property type="match status" value="1"/>
</dbReference>
<dbReference type="PANTHER" id="PTHR45090">
    <property type="entry name" value="CHAPERONE PROTEIN DNAJ 20 CHLOROPLASTIC"/>
    <property type="match status" value="1"/>
</dbReference>
<dbReference type="OrthoDB" id="445556at2759"/>
<dbReference type="PANTHER" id="PTHR45090:SF4">
    <property type="entry name" value="J DOMAIN-CONTAINING PROTEIN"/>
    <property type="match status" value="1"/>
</dbReference>
<feature type="domain" description="J" evidence="1">
    <location>
        <begin position="65"/>
        <end position="146"/>
    </location>
</feature>
<dbReference type="InterPro" id="IPR053232">
    <property type="entry name" value="DnaJ_C/III_chloroplastic"/>
</dbReference>
<accession>A0A8J5QIT6</accession>
<dbReference type="AlphaFoldDB" id="A0A8J5QIT6"/>
<protein>
    <submittedName>
        <fullName evidence="2">JID1</fullName>
    </submittedName>
</protein>
<dbReference type="Proteomes" id="UP000694255">
    <property type="component" value="Unassembled WGS sequence"/>
</dbReference>
<evidence type="ECO:0000313" key="2">
    <source>
        <dbReference type="EMBL" id="KAG7665451.1"/>
    </source>
</evidence>
<dbReference type="InterPro" id="IPR018253">
    <property type="entry name" value="DnaJ_domain_CS"/>
</dbReference>